<evidence type="ECO:0000313" key="2">
    <source>
        <dbReference type="Proteomes" id="UP000192247"/>
    </source>
</evidence>
<dbReference type="AlphaFoldDB" id="A0A1V9XF77"/>
<evidence type="ECO:0000313" key="1">
    <source>
        <dbReference type="EMBL" id="OQR72053.1"/>
    </source>
</evidence>
<comment type="caution">
    <text evidence="1">The sequence shown here is derived from an EMBL/GenBank/DDBJ whole genome shotgun (WGS) entry which is preliminary data.</text>
</comment>
<protein>
    <submittedName>
        <fullName evidence="1">Uncharacterized protein</fullName>
    </submittedName>
</protein>
<keyword evidence="2" id="KW-1185">Reference proteome</keyword>
<accession>A0A1V9XF77</accession>
<organism evidence="1 2">
    <name type="scientific">Tropilaelaps mercedesae</name>
    <dbReference type="NCBI Taxonomy" id="418985"/>
    <lineage>
        <taxon>Eukaryota</taxon>
        <taxon>Metazoa</taxon>
        <taxon>Ecdysozoa</taxon>
        <taxon>Arthropoda</taxon>
        <taxon>Chelicerata</taxon>
        <taxon>Arachnida</taxon>
        <taxon>Acari</taxon>
        <taxon>Parasitiformes</taxon>
        <taxon>Mesostigmata</taxon>
        <taxon>Gamasina</taxon>
        <taxon>Dermanyssoidea</taxon>
        <taxon>Laelapidae</taxon>
        <taxon>Tropilaelaps</taxon>
    </lineage>
</organism>
<reference evidence="1 2" key="1">
    <citation type="journal article" date="2017" name="Gigascience">
        <title>Draft genome of the honey bee ectoparasitic mite, Tropilaelaps mercedesae, is shaped by the parasitic life history.</title>
        <authorList>
            <person name="Dong X."/>
            <person name="Armstrong S.D."/>
            <person name="Xia D."/>
            <person name="Makepeace B.L."/>
            <person name="Darby A.C."/>
            <person name="Kadowaki T."/>
        </authorList>
    </citation>
    <scope>NUCLEOTIDE SEQUENCE [LARGE SCALE GENOMIC DNA]</scope>
    <source>
        <strain evidence="1">Wuxi-XJTLU</strain>
    </source>
</reference>
<gene>
    <name evidence="1" type="ORF">BIW11_03850</name>
</gene>
<name>A0A1V9XF77_9ACAR</name>
<proteinExistence type="predicted"/>
<dbReference type="Proteomes" id="UP000192247">
    <property type="component" value="Unassembled WGS sequence"/>
</dbReference>
<dbReference type="EMBL" id="MNPL01012607">
    <property type="protein sequence ID" value="OQR72053.1"/>
    <property type="molecule type" value="Genomic_DNA"/>
</dbReference>
<sequence length="156" mass="17762">MVNDRGESVLSYYEFLQHLRNLANIHPTAAGKGGGRGVYKPLENVGPVRRQILIVFFLDFERGKMVKMGPDVIDSQTKPLVIKRWKNSDAIGAPGRRQLSWRIYSSSHPVSNRSSIVRDKYTFGEVHEVQCRLPDDGNPVSLRNHFSEMLPMLDRV</sequence>
<dbReference type="InParanoid" id="A0A1V9XF77"/>